<evidence type="ECO:0000256" key="1">
    <source>
        <dbReference type="ARBA" id="ARBA00006149"/>
    </source>
</evidence>
<dbReference type="InterPro" id="IPR002052">
    <property type="entry name" value="DNA_methylase_N6_adenine_CS"/>
</dbReference>
<dbReference type="GO" id="GO:0035657">
    <property type="term" value="C:eRF1 methyltransferase complex"/>
    <property type="evidence" value="ECO:0007669"/>
    <property type="project" value="TreeGrafter"/>
</dbReference>
<dbReference type="EMBL" id="FMYP01000021">
    <property type="protein sequence ID" value="SDC20687.1"/>
    <property type="molecule type" value="Genomic_DNA"/>
</dbReference>
<dbReference type="InterPro" id="IPR052190">
    <property type="entry name" value="Euk-Arch_PrmC-MTase"/>
</dbReference>
<dbReference type="AlphaFoldDB" id="A0A1G6JPS0"/>
<dbReference type="GO" id="GO:0008276">
    <property type="term" value="F:protein methyltransferase activity"/>
    <property type="evidence" value="ECO:0007669"/>
    <property type="project" value="TreeGrafter"/>
</dbReference>
<evidence type="ECO:0000313" key="7">
    <source>
        <dbReference type="Proteomes" id="UP000199452"/>
    </source>
</evidence>
<dbReference type="OrthoDB" id="267914at2"/>
<keyword evidence="3 6" id="KW-0808">Transferase</keyword>
<dbReference type="InterPro" id="IPR029063">
    <property type="entry name" value="SAM-dependent_MTases_sf"/>
</dbReference>
<name>A0A1G6JPS0_9BACT</name>
<evidence type="ECO:0000256" key="3">
    <source>
        <dbReference type="ARBA" id="ARBA00022679"/>
    </source>
</evidence>
<dbReference type="Proteomes" id="UP000199452">
    <property type="component" value="Unassembled WGS sequence"/>
</dbReference>
<evidence type="ECO:0000256" key="4">
    <source>
        <dbReference type="ARBA" id="ARBA00022691"/>
    </source>
</evidence>
<dbReference type="Pfam" id="PF05175">
    <property type="entry name" value="MTS"/>
    <property type="match status" value="1"/>
</dbReference>
<dbReference type="PANTHER" id="PTHR45875">
    <property type="entry name" value="METHYLTRANSFERASE N6AMT1"/>
    <property type="match status" value="1"/>
</dbReference>
<dbReference type="SUPFAM" id="SSF53335">
    <property type="entry name" value="S-adenosyl-L-methionine-dependent methyltransferases"/>
    <property type="match status" value="1"/>
</dbReference>
<organism evidence="6 7">
    <name type="scientific">Williamwhitmania taraxaci</name>
    <dbReference type="NCBI Taxonomy" id="1640674"/>
    <lineage>
        <taxon>Bacteria</taxon>
        <taxon>Pseudomonadati</taxon>
        <taxon>Bacteroidota</taxon>
        <taxon>Bacteroidia</taxon>
        <taxon>Bacteroidales</taxon>
        <taxon>Williamwhitmaniaceae</taxon>
        <taxon>Williamwhitmania</taxon>
    </lineage>
</organism>
<sequence length="360" mass="40830">MVYSDDSIEPSIPSPLIGECDVLAVRRKDDPEYAVEALLKGEHVLVQDFYSTGLTVLAALKKYLRSNYSENDFKAQREFRNVYHQASQHLLVLVTNQKLAIRKAPEIGWLSRFYPENSNLLISFPDVQGLNSAWQWYEKGILIPSLGYKLHPFYGTYFPTRFDHIELFDEWLKHYRGAKLSAIDVGVGSGVLSLQLLKHGFRHLVGTDTNPNAIIGVAEELDRMGKSSKVDLILTDLLSHCKEKTELIVFNPPWIPAQGDIAGLDSAIYYDETLFPRFFEQAYCNLEPDGHVVILFSNLAITTGVAKNNPVEVELSTGGRFVKVKHLTRNVKEASSKTKRNQVWRATEQVELWELKKSES</sequence>
<keyword evidence="4" id="KW-0949">S-adenosyl-L-methionine</keyword>
<dbReference type="InterPro" id="IPR007848">
    <property type="entry name" value="Small_mtfrase_dom"/>
</dbReference>
<accession>A0A1G6JPS0</accession>
<keyword evidence="7" id="KW-1185">Reference proteome</keyword>
<dbReference type="PROSITE" id="PS00092">
    <property type="entry name" value="N6_MTASE"/>
    <property type="match status" value="1"/>
</dbReference>
<comment type="similarity">
    <text evidence="1">Belongs to the eukaryotic/archaeal PrmC-related family.</text>
</comment>
<keyword evidence="2 6" id="KW-0489">Methyltransferase</keyword>
<dbReference type="STRING" id="1640674.SAMN05216323_102112"/>
<protein>
    <submittedName>
        <fullName evidence="6">Methyltransferase small domain-containing protein</fullName>
    </submittedName>
</protein>
<gene>
    <name evidence="6" type="ORF">SAMN05216323_102112</name>
</gene>
<evidence type="ECO:0000313" key="6">
    <source>
        <dbReference type="EMBL" id="SDC20687.1"/>
    </source>
</evidence>
<evidence type="ECO:0000259" key="5">
    <source>
        <dbReference type="Pfam" id="PF05175"/>
    </source>
</evidence>
<dbReference type="RefSeq" id="WP_092437434.1">
    <property type="nucleotide sequence ID" value="NZ_FMYP01000021.1"/>
</dbReference>
<proteinExistence type="inferred from homology"/>
<feature type="domain" description="Methyltransferase small" evidence="5">
    <location>
        <begin position="180"/>
        <end position="295"/>
    </location>
</feature>
<dbReference type="PANTHER" id="PTHR45875:SF1">
    <property type="entry name" value="METHYLTRANSFERASE N6AMT1"/>
    <property type="match status" value="1"/>
</dbReference>
<dbReference type="CDD" id="cd02440">
    <property type="entry name" value="AdoMet_MTases"/>
    <property type="match status" value="1"/>
</dbReference>
<dbReference type="Gene3D" id="3.40.50.150">
    <property type="entry name" value="Vaccinia Virus protein VP39"/>
    <property type="match status" value="1"/>
</dbReference>
<evidence type="ECO:0000256" key="2">
    <source>
        <dbReference type="ARBA" id="ARBA00022603"/>
    </source>
</evidence>
<dbReference type="GO" id="GO:0003676">
    <property type="term" value="F:nucleic acid binding"/>
    <property type="evidence" value="ECO:0007669"/>
    <property type="project" value="InterPro"/>
</dbReference>
<dbReference type="GO" id="GO:0032259">
    <property type="term" value="P:methylation"/>
    <property type="evidence" value="ECO:0007669"/>
    <property type="project" value="UniProtKB-KW"/>
</dbReference>
<reference evidence="6 7" key="1">
    <citation type="submission" date="2016-09" db="EMBL/GenBank/DDBJ databases">
        <authorList>
            <person name="Capua I."/>
            <person name="De Benedictis P."/>
            <person name="Joannis T."/>
            <person name="Lombin L.H."/>
            <person name="Cattoli G."/>
        </authorList>
    </citation>
    <scope>NUCLEOTIDE SEQUENCE [LARGE SCALE GENOMIC DNA]</scope>
    <source>
        <strain evidence="6 7">A7P-90m</strain>
    </source>
</reference>
<dbReference type="GO" id="GO:0008757">
    <property type="term" value="F:S-adenosylmethionine-dependent methyltransferase activity"/>
    <property type="evidence" value="ECO:0007669"/>
    <property type="project" value="TreeGrafter"/>
</dbReference>
<dbReference type="GO" id="GO:0008170">
    <property type="term" value="F:N-methyltransferase activity"/>
    <property type="evidence" value="ECO:0007669"/>
    <property type="project" value="UniProtKB-ARBA"/>
</dbReference>